<sequence length="241" mass="27381">MLEPLFDAITVLDTSLWSVGQMLYDFAFKVYKAEGIEDMNTSEKYELGMLMDFMFRTEALAIIGKEEELDKKTTNLSGMKDLLDYVWDYLSGAVRMPKTVIKGQEAGTIAGAQYDVMNYYSRIAAMQENELKPHIERLIRLLLCSQDEVGGGSINPDSHEWEIKFNPLWSVDSKTDAEIRKLVAETDQIYIGNGVVAPDEVRQARFGQFGLTEENKLSGDSVDWDAIAHEVYQAWREKHDG</sequence>
<dbReference type="NCBIfam" id="TIGR01555">
    <property type="entry name" value="phge_rel_HI1409"/>
    <property type="match status" value="1"/>
</dbReference>
<dbReference type="Pfam" id="PF06381">
    <property type="entry name" value="Phage_portal_3"/>
    <property type="match status" value="1"/>
</dbReference>
<dbReference type="Proteomes" id="UP000075288">
    <property type="component" value="Unassembled WGS sequence"/>
</dbReference>
<evidence type="ECO:0000313" key="2">
    <source>
        <dbReference type="EMBL" id="KYC66500.1"/>
    </source>
</evidence>
<dbReference type="InterPro" id="IPR006445">
    <property type="entry name" value="Phage-assoc_HI1409"/>
</dbReference>
<dbReference type="PATRIC" id="fig|1398.26.peg.79"/>
<comment type="caution">
    <text evidence="2">The sequence shown here is derived from an EMBL/GenBank/DDBJ whole genome shotgun (WGS) entry which is preliminary data.</text>
</comment>
<evidence type="ECO:0000313" key="3">
    <source>
        <dbReference type="Proteomes" id="UP000075288"/>
    </source>
</evidence>
<evidence type="ECO:0000259" key="1">
    <source>
        <dbReference type="Pfam" id="PF06381"/>
    </source>
</evidence>
<name>A0A150KAF0_HEYCO</name>
<proteinExistence type="predicted"/>
<dbReference type="EMBL" id="LQYG01000007">
    <property type="protein sequence ID" value="KYC66500.1"/>
    <property type="molecule type" value="Genomic_DNA"/>
</dbReference>
<accession>A0A150KAF0</accession>
<gene>
    <name evidence="2" type="ORF">B4098_1817</name>
</gene>
<dbReference type="InterPro" id="IPR024459">
    <property type="entry name" value="Acb1-like_N"/>
</dbReference>
<feature type="domain" description="Anti-CBASS protein Acb1-like N-terminal" evidence="1">
    <location>
        <begin position="1"/>
        <end position="188"/>
    </location>
</feature>
<reference evidence="2 3" key="1">
    <citation type="submission" date="2016-01" db="EMBL/GenBank/DDBJ databases">
        <title>Genome Sequences of Twelve Sporeforming Bacillus Species Isolated from Foods.</title>
        <authorList>
            <person name="Berendsen E.M."/>
            <person name="Wells-Bennik M.H."/>
            <person name="Krawcyk A.O."/>
            <person name="De Jong A."/>
            <person name="Holsappel S."/>
            <person name="Eijlander R.T."/>
            <person name="Kuipers O.P."/>
        </authorList>
    </citation>
    <scope>NUCLEOTIDE SEQUENCE [LARGE SCALE GENOMIC DNA]</scope>
    <source>
        <strain evidence="2 3">B4098</strain>
    </source>
</reference>
<organism evidence="2 3">
    <name type="scientific">Heyndrickxia coagulans</name>
    <name type="common">Weizmannia coagulans</name>
    <dbReference type="NCBI Taxonomy" id="1398"/>
    <lineage>
        <taxon>Bacteria</taxon>
        <taxon>Bacillati</taxon>
        <taxon>Bacillota</taxon>
        <taxon>Bacilli</taxon>
        <taxon>Bacillales</taxon>
        <taxon>Bacillaceae</taxon>
        <taxon>Heyndrickxia</taxon>
    </lineage>
</organism>
<protein>
    <recommendedName>
        <fullName evidence="1">Anti-CBASS protein Acb1-like N-terminal domain-containing protein</fullName>
    </recommendedName>
</protein>
<dbReference type="AlphaFoldDB" id="A0A150KAF0"/>